<dbReference type="CDD" id="cd13220">
    <property type="entry name" value="PH-GRAM_GRAMDC"/>
    <property type="match status" value="1"/>
</dbReference>
<evidence type="ECO:0000313" key="8">
    <source>
        <dbReference type="EMBL" id="KAK3515562.1"/>
    </source>
</evidence>
<evidence type="ECO:0000256" key="5">
    <source>
        <dbReference type="SAM" id="MobiDB-lite"/>
    </source>
</evidence>
<keyword evidence="9" id="KW-1185">Reference proteome</keyword>
<evidence type="ECO:0000256" key="2">
    <source>
        <dbReference type="ARBA" id="ARBA00022692"/>
    </source>
</evidence>
<keyword evidence="4 6" id="KW-0472">Membrane</keyword>
<feature type="region of interest" description="Disordered" evidence="5">
    <location>
        <begin position="500"/>
        <end position="528"/>
    </location>
</feature>
<dbReference type="GO" id="GO:0005789">
    <property type="term" value="C:endoplasmic reticulum membrane"/>
    <property type="evidence" value="ECO:0007669"/>
    <property type="project" value="TreeGrafter"/>
</dbReference>
<dbReference type="GO" id="GO:0015485">
    <property type="term" value="F:cholesterol binding"/>
    <property type="evidence" value="ECO:0007669"/>
    <property type="project" value="TreeGrafter"/>
</dbReference>
<dbReference type="InterPro" id="IPR011993">
    <property type="entry name" value="PH-like_dom_sf"/>
</dbReference>
<feature type="domain" description="VASt" evidence="7">
    <location>
        <begin position="291"/>
        <end position="482"/>
    </location>
</feature>
<dbReference type="SMART" id="SM00568">
    <property type="entry name" value="GRAM"/>
    <property type="match status" value="1"/>
</dbReference>
<dbReference type="PROSITE" id="PS51778">
    <property type="entry name" value="VAST"/>
    <property type="match status" value="1"/>
</dbReference>
<name>A0AAE0Q8H0_9TELE</name>
<gene>
    <name evidence="8" type="ORF">QTP70_024402</name>
</gene>
<protein>
    <recommendedName>
        <fullName evidence="7">VASt domain-containing protein</fullName>
    </recommendedName>
</protein>
<evidence type="ECO:0000259" key="7">
    <source>
        <dbReference type="PROSITE" id="PS51778"/>
    </source>
</evidence>
<evidence type="ECO:0000256" key="1">
    <source>
        <dbReference type="ARBA" id="ARBA00004167"/>
    </source>
</evidence>
<evidence type="ECO:0000313" key="9">
    <source>
        <dbReference type="Proteomes" id="UP001274896"/>
    </source>
</evidence>
<feature type="compositionally biased region" description="Polar residues" evidence="5">
    <location>
        <begin position="198"/>
        <end position="224"/>
    </location>
</feature>
<dbReference type="EMBL" id="JAUCMX010000020">
    <property type="protein sequence ID" value="KAK3515562.1"/>
    <property type="molecule type" value="Genomic_DNA"/>
</dbReference>
<dbReference type="AlphaFoldDB" id="A0AAE0Q8H0"/>
<evidence type="ECO:0000256" key="3">
    <source>
        <dbReference type="ARBA" id="ARBA00022989"/>
    </source>
</evidence>
<reference evidence="8" key="1">
    <citation type="submission" date="2023-06" db="EMBL/GenBank/DDBJ databases">
        <title>Male Hemibagrus guttatus genome.</title>
        <authorList>
            <person name="Bian C."/>
        </authorList>
    </citation>
    <scope>NUCLEOTIDE SEQUENCE</scope>
    <source>
        <strain evidence="8">Male_cb2023</strain>
        <tissue evidence="8">Muscle</tissue>
    </source>
</reference>
<proteinExistence type="predicted"/>
<evidence type="ECO:0000256" key="4">
    <source>
        <dbReference type="ARBA" id="ARBA00023136"/>
    </source>
</evidence>
<dbReference type="InterPro" id="IPR031968">
    <property type="entry name" value="VASt"/>
</dbReference>
<dbReference type="Proteomes" id="UP001274896">
    <property type="component" value="Unassembled WGS sequence"/>
</dbReference>
<dbReference type="GO" id="GO:0140268">
    <property type="term" value="C:endoplasmic reticulum-plasma membrane contact site"/>
    <property type="evidence" value="ECO:0007669"/>
    <property type="project" value="TreeGrafter"/>
</dbReference>
<evidence type="ECO:0000256" key="6">
    <source>
        <dbReference type="SAM" id="Phobius"/>
    </source>
</evidence>
<dbReference type="InterPro" id="IPR051482">
    <property type="entry name" value="Cholesterol_transport"/>
</dbReference>
<feature type="region of interest" description="Disordered" evidence="5">
    <location>
        <begin position="189"/>
        <end position="250"/>
    </location>
</feature>
<dbReference type="GO" id="GO:0032366">
    <property type="term" value="P:intracellular sterol transport"/>
    <property type="evidence" value="ECO:0007669"/>
    <property type="project" value="TreeGrafter"/>
</dbReference>
<accession>A0AAE0Q8H0</accession>
<keyword evidence="2 6" id="KW-0812">Transmembrane</keyword>
<feature type="transmembrane region" description="Helical" evidence="6">
    <location>
        <begin position="542"/>
        <end position="566"/>
    </location>
</feature>
<dbReference type="GO" id="GO:0005886">
    <property type="term" value="C:plasma membrane"/>
    <property type="evidence" value="ECO:0007669"/>
    <property type="project" value="TreeGrafter"/>
</dbReference>
<sequence>MFEVSSIVTPQSSPTSYKQRSEEFKKTFKELSESERLIVDYTCALQKEILLQGRLFLTENWICFYSNVFWGTKITVNMKDITSMSREKTARLIPNAIQIIQANTEKLFFTSFAAREKSYQSIFRLWQNFLLEKRLTRQELWQMVKQHYGNDLGLSQEEMDSMQMTVDTVAHNQPSLNMKTEDHAVKLERPSSLRLPQIEQTSHETSTPQGDNTQSSVGLQSMLSPNGDDVRSTPSQPRSPNLSLDRFSNERVSKHSSLSVDLNANEGRLLDNSLSDSMEEAEQDCLSQASQGRLYVNRVFRFSAEKMFELLFTDSYFARRFMDARKITGMSFVFICAVDTNLYFEPAAGATSTSWQREASGSMKRSLNYTITISNPLVGKFSTATENQTLYKESRQGHYYLVDSEVYTHDVPYHDYFYTLNHYCIIRNSKHKCRLRIYTDVKYKKQPWGFVKSFITKNSWSGLEDYFRHLESELLEEEAELTQGSGDACKGALRRRRRTFSRTLQEHTRPSRQYSIDPEQHRDNSIGAADTKNAQKWNITSIIAAMSLILLILTILNLGLFFKLWAMEDVAHRMYLSTKQRMRERAEGSLAPDLGPRQTTFHRSQEESRLLRAVLQDSINLLEQLRNSLVVLQQNFQGSNKTATQL</sequence>
<comment type="caution">
    <text evidence="8">The sequence shown here is derived from an EMBL/GenBank/DDBJ whole genome shotgun (WGS) entry which is preliminary data.</text>
</comment>
<feature type="compositionally biased region" description="Polar residues" evidence="5">
    <location>
        <begin position="232"/>
        <end position="242"/>
    </location>
</feature>
<keyword evidence="3 6" id="KW-1133">Transmembrane helix</keyword>
<organism evidence="8 9">
    <name type="scientific">Hemibagrus guttatus</name>
    <dbReference type="NCBI Taxonomy" id="175788"/>
    <lineage>
        <taxon>Eukaryota</taxon>
        <taxon>Metazoa</taxon>
        <taxon>Chordata</taxon>
        <taxon>Craniata</taxon>
        <taxon>Vertebrata</taxon>
        <taxon>Euteleostomi</taxon>
        <taxon>Actinopterygii</taxon>
        <taxon>Neopterygii</taxon>
        <taxon>Teleostei</taxon>
        <taxon>Ostariophysi</taxon>
        <taxon>Siluriformes</taxon>
        <taxon>Bagridae</taxon>
        <taxon>Hemibagrus</taxon>
    </lineage>
</organism>
<dbReference type="Pfam" id="PF16016">
    <property type="entry name" value="VASt"/>
    <property type="match status" value="1"/>
</dbReference>
<comment type="subcellular location">
    <subcellularLocation>
        <location evidence="1">Membrane</location>
        <topology evidence="1">Single-pass membrane protein</topology>
    </subcellularLocation>
</comment>
<dbReference type="GO" id="GO:0120020">
    <property type="term" value="F:cholesterol transfer activity"/>
    <property type="evidence" value="ECO:0007669"/>
    <property type="project" value="TreeGrafter"/>
</dbReference>
<dbReference type="Pfam" id="PF02893">
    <property type="entry name" value="GRAM"/>
    <property type="match status" value="1"/>
</dbReference>
<dbReference type="PANTHER" id="PTHR23319">
    <property type="entry name" value="GRAM DOMAIN CONTAINING 1B, ISOFORM E"/>
    <property type="match status" value="1"/>
</dbReference>
<dbReference type="PANTHER" id="PTHR23319:SF1">
    <property type="entry name" value="PROTEIN ASTER-C"/>
    <property type="match status" value="1"/>
</dbReference>
<dbReference type="Gene3D" id="2.30.29.30">
    <property type="entry name" value="Pleckstrin-homology domain (PH domain)/Phosphotyrosine-binding domain (PTB)"/>
    <property type="match status" value="1"/>
</dbReference>
<dbReference type="InterPro" id="IPR004182">
    <property type="entry name" value="GRAM"/>
</dbReference>